<organism evidence="1 2">
    <name type="scientific">Nyssa sinensis</name>
    <dbReference type="NCBI Taxonomy" id="561372"/>
    <lineage>
        <taxon>Eukaryota</taxon>
        <taxon>Viridiplantae</taxon>
        <taxon>Streptophyta</taxon>
        <taxon>Embryophyta</taxon>
        <taxon>Tracheophyta</taxon>
        <taxon>Spermatophyta</taxon>
        <taxon>Magnoliopsida</taxon>
        <taxon>eudicotyledons</taxon>
        <taxon>Gunneridae</taxon>
        <taxon>Pentapetalae</taxon>
        <taxon>asterids</taxon>
        <taxon>Cornales</taxon>
        <taxon>Nyssaceae</taxon>
        <taxon>Nyssa</taxon>
    </lineage>
</organism>
<keyword evidence="2" id="KW-1185">Reference proteome</keyword>
<gene>
    <name evidence="1" type="ORF">F0562_026742</name>
</gene>
<evidence type="ECO:0000313" key="2">
    <source>
        <dbReference type="Proteomes" id="UP000325577"/>
    </source>
</evidence>
<dbReference type="EMBL" id="CM018037">
    <property type="protein sequence ID" value="KAA8540050.1"/>
    <property type="molecule type" value="Genomic_DNA"/>
</dbReference>
<reference evidence="1 2" key="1">
    <citation type="submission" date="2019-09" db="EMBL/GenBank/DDBJ databases">
        <title>A chromosome-level genome assembly of the Chinese tupelo Nyssa sinensis.</title>
        <authorList>
            <person name="Yang X."/>
            <person name="Kang M."/>
            <person name="Yang Y."/>
            <person name="Xiong H."/>
            <person name="Wang M."/>
            <person name="Zhang Z."/>
            <person name="Wang Z."/>
            <person name="Wu H."/>
            <person name="Ma T."/>
            <person name="Liu J."/>
            <person name="Xi Z."/>
        </authorList>
    </citation>
    <scope>NUCLEOTIDE SEQUENCE [LARGE SCALE GENOMIC DNA]</scope>
    <source>
        <strain evidence="1">J267</strain>
        <tissue evidence="1">Leaf</tissue>
    </source>
</reference>
<evidence type="ECO:0000313" key="1">
    <source>
        <dbReference type="EMBL" id="KAA8540050.1"/>
    </source>
</evidence>
<proteinExistence type="predicted"/>
<name>A0A5J5BCE2_9ASTE</name>
<sequence>MGWGYGRPFGGIGIWTLVYFEVLTSYARAFARLLVLRWAMISNGIVWDAWFVRNPQALELEEVSRFLAHLYAIRVEVRGEDLMVYKSLARRQFTVRSFNAAL</sequence>
<protein>
    <submittedName>
        <fullName evidence="1">Uncharacterized protein</fullName>
    </submittedName>
</protein>
<dbReference type="AlphaFoldDB" id="A0A5J5BCE2"/>
<dbReference type="Proteomes" id="UP000325577">
    <property type="component" value="Linkage Group LG14"/>
</dbReference>
<accession>A0A5J5BCE2</accession>